<evidence type="ECO:0000313" key="2">
    <source>
        <dbReference type="EMBL" id="SCB54791.1"/>
    </source>
</evidence>
<accession>A0A1C3XR95</accession>
<dbReference type="RefSeq" id="WP_129591021.1">
    <property type="nucleotide sequence ID" value="NZ_FMAI01000030.1"/>
</dbReference>
<gene>
    <name evidence="2" type="ORF">GA0061098_103059</name>
</gene>
<keyword evidence="3" id="KW-1185">Reference proteome</keyword>
<evidence type="ECO:0000259" key="1">
    <source>
        <dbReference type="Pfam" id="PF21834"/>
    </source>
</evidence>
<reference evidence="3" key="1">
    <citation type="submission" date="2016-08" db="EMBL/GenBank/DDBJ databases">
        <authorList>
            <person name="Varghese N."/>
            <person name="Submissions Spin"/>
        </authorList>
    </citation>
    <scope>NUCLEOTIDE SEQUENCE [LARGE SCALE GENOMIC DNA]</scope>
    <source>
        <strain evidence="3">ERR11</strain>
    </source>
</reference>
<proteinExistence type="predicted"/>
<dbReference type="EMBL" id="FMAI01000030">
    <property type="protein sequence ID" value="SCB54791.1"/>
    <property type="molecule type" value="Genomic_DNA"/>
</dbReference>
<protein>
    <recommendedName>
        <fullName evidence="1">DUF6894 domain-containing protein</fullName>
    </recommendedName>
</protein>
<organism evidence="2 3">
    <name type="scientific">Bradyrhizobium shewense</name>
    <dbReference type="NCBI Taxonomy" id="1761772"/>
    <lineage>
        <taxon>Bacteria</taxon>
        <taxon>Pseudomonadati</taxon>
        <taxon>Pseudomonadota</taxon>
        <taxon>Alphaproteobacteria</taxon>
        <taxon>Hyphomicrobiales</taxon>
        <taxon>Nitrobacteraceae</taxon>
        <taxon>Bradyrhizobium</taxon>
    </lineage>
</organism>
<sequence>MPAHLLGMPRYYFNVLNVAPHADYEGEELPDDEAAWREATSAGALLNDIDGKFRPGQEWRLEVKDVAGRLVHTICISLKSDPAPSLLSVPR</sequence>
<evidence type="ECO:0000313" key="3">
    <source>
        <dbReference type="Proteomes" id="UP000199184"/>
    </source>
</evidence>
<dbReference type="Proteomes" id="UP000199184">
    <property type="component" value="Unassembled WGS sequence"/>
</dbReference>
<dbReference type="Pfam" id="PF21834">
    <property type="entry name" value="DUF6894"/>
    <property type="match status" value="1"/>
</dbReference>
<feature type="domain" description="DUF6894" evidence="1">
    <location>
        <begin position="10"/>
        <end position="75"/>
    </location>
</feature>
<dbReference type="InterPro" id="IPR054189">
    <property type="entry name" value="DUF6894"/>
</dbReference>
<name>A0A1C3XR95_9BRAD</name>
<dbReference type="AlphaFoldDB" id="A0A1C3XR95"/>